<comment type="similarity">
    <text evidence="6">Belongs to the cytochrome P450 family.</text>
</comment>
<dbReference type="Proteomes" id="UP001054889">
    <property type="component" value="Unassembled WGS sequence"/>
</dbReference>
<dbReference type="InterPro" id="IPR002401">
    <property type="entry name" value="Cyt_P450_E_grp-I"/>
</dbReference>
<dbReference type="PRINTS" id="PR00385">
    <property type="entry name" value="P450"/>
</dbReference>
<dbReference type="PRINTS" id="PR00463">
    <property type="entry name" value="EP450I"/>
</dbReference>
<dbReference type="PROSITE" id="PS00086">
    <property type="entry name" value="CYTOCHROME_P450"/>
    <property type="match status" value="1"/>
</dbReference>
<keyword evidence="8" id="KW-1185">Reference proteome</keyword>
<feature type="binding site" description="axial binding residue" evidence="5">
    <location>
        <position position="227"/>
    </location>
    <ligand>
        <name>heme</name>
        <dbReference type="ChEBI" id="CHEBI:30413"/>
    </ligand>
    <ligandPart>
        <name>Fe</name>
        <dbReference type="ChEBI" id="CHEBI:18248"/>
    </ligandPart>
</feature>
<evidence type="ECO:0000256" key="1">
    <source>
        <dbReference type="ARBA" id="ARBA00022617"/>
    </source>
</evidence>
<dbReference type="PANTHER" id="PTHR47947:SF42">
    <property type="entry name" value="OS02G0503700 PROTEIN"/>
    <property type="match status" value="1"/>
</dbReference>
<dbReference type="InterPro" id="IPR017972">
    <property type="entry name" value="Cyt_P450_CS"/>
</dbReference>
<comment type="cofactor">
    <cofactor evidence="5">
        <name>heme</name>
        <dbReference type="ChEBI" id="CHEBI:30413"/>
    </cofactor>
</comment>
<dbReference type="GO" id="GO:0004497">
    <property type="term" value="F:monooxygenase activity"/>
    <property type="evidence" value="ECO:0007669"/>
    <property type="project" value="UniProtKB-KW"/>
</dbReference>
<evidence type="ECO:0000256" key="4">
    <source>
        <dbReference type="ARBA" id="ARBA00023004"/>
    </source>
</evidence>
<dbReference type="InterPro" id="IPR001128">
    <property type="entry name" value="Cyt_P450"/>
</dbReference>
<evidence type="ECO:0000313" key="7">
    <source>
        <dbReference type="EMBL" id="GJN25138.1"/>
    </source>
</evidence>
<dbReference type="AlphaFoldDB" id="A0AAV5EP13"/>
<dbReference type="SUPFAM" id="SSF48264">
    <property type="entry name" value="Cytochrome P450"/>
    <property type="match status" value="1"/>
</dbReference>
<organism evidence="7 8">
    <name type="scientific">Eleusine coracana subsp. coracana</name>
    <dbReference type="NCBI Taxonomy" id="191504"/>
    <lineage>
        <taxon>Eukaryota</taxon>
        <taxon>Viridiplantae</taxon>
        <taxon>Streptophyta</taxon>
        <taxon>Embryophyta</taxon>
        <taxon>Tracheophyta</taxon>
        <taxon>Spermatophyta</taxon>
        <taxon>Magnoliopsida</taxon>
        <taxon>Liliopsida</taxon>
        <taxon>Poales</taxon>
        <taxon>Poaceae</taxon>
        <taxon>PACMAD clade</taxon>
        <taxon>Chloridoideae</taxon>
        <taxon>Cynodonteae</taxon>
        <taxon>Eleusininae</taxon>
        <taxon>Eleusine</taxon>
    </lineage>
</organism>
<evidence type="ECO:0000313" key="8">
    <source>
        <dbReference type="Proteomes" id="UP001054889"/>
    </source>
</evidence>
<dbReference type="GO" id="GO:0005506">
    <property type="term" value="F:iron ion binding"/>
    <property type="evidence" value="ECO:0007669"/>
    <property type="project" value="InterPro"/>
</dbReference>
<evidence type="ECO:0000256" key="5">
    <source>
        <dbReference type="PIRSR" id="PIRSR602401-1"/>
    </source>
</evidence>
<accession>A0AAV5EP13</accession>
<reference evidence="7" key="2">
    <citation type="submission" date="2021-12" db="EMBL/GenBank/DDBJ databases">
        <title>Resequencing data analysis of finger millet.</title>
        <authorList>
            <person name="Hatakeyama M."/>
            <person name="Aluri S."/>
            <person name="Balachadran M.T."/>
            <person name="Sivarajan S.R."/>
            <person name="Poveda L."/>
            <person name="Shimizu-Inatsugi R."/>
            <person name="Schlapbach R."/>
            <person name="Sreeman S.M."/>
            <person name="Shimizu K.K."/>
        </authorList>
    </citation>
    <scope>NUCLEOTIDE SEQUENCE</scope>
</reference>
<keyword evidence="6" id="KW-0503">Monooxygenase</keyword>
<protein>
    <submittedName>
        <fullName evidence="7">Uncharacterized protein</fullName>
    </submittedName>
</protein>
<dbReference type="EMBL" id="BQKI01000078">
    <property type="protein sequence ID" value="GJN25138.1"/>
    <property type="molecule type" value="Genomic_DNA"/>
</dbReference>
<comment type="caution">
    <text evidence="7">The sequence shown here is derived from an EMBL/GenBank/DDBJ whole genome shotgun (WGS) entry which is preliminary data.</text>
</comment>
<evidence type="ECO:0000256" key="3">
    <source>
        <dbReference type="ARBA" id="ARBA00023002"/>
    </source>
</evidence>
<gene>
    <name evidence="7" type="primary">gb12929</name>
    <name evidence="7" type="ORF">PR202_gb12929</name>
</gene>
<keyword evidence="1 5" id="KW-0349">Heme</keyword>
<name>A0AAV5EP13_ELECO</name>
<dbReference type="FunFam" id="1.10.630.10:FF:000257">
    <property type="entry name" value="Os02g0503850 protein"/>
    <property type="match status" value="1"/>
</dbReference>
<keyword evidence="2 5" id="KW-0479">Metal-binding</keyword>
<reference evidence="7" key="1">
    <citation type="journal article" date="2018" name="DNA Res.">
        <title>Multiple hybrid de novo genome assembly of finger millet, an orphan allotetraploid crop.</title>
        <authorList>
            <person name="Hatakeyama M."/>
            <person name="Aluri S."/>
            <person name="Balachadran M.T."/>
            <person name="Sivarajan S.R."/>
            <person name="Patrignani A."/>
            <person name="Gruter S."/>
            <person name="Poveda L."/>
            <person name="Shimizu-Inatsugi R."/>
            <person name="Baeten J."/>
            <person name="Francoijs K.J."/>
            <person name="Nataraja K.N."/>
            <person name="Reddy Y.A.N."/>
            <person name="Phadnis S."/>
            <person name="Ravikumar R.L."/>
            <person name="Schlapbach R."/>
            <person name="Sreeman S.M."/>
            <person name="Shimizu K.K."/>
        </authorList>
    </citation>
    <scope>NUCLEOTIDE SEQUENCE</scope>
</reference>
<keyword evidence="4 5" id="KW-0408">Iron</keyword>
<dbReference type="InterPro" id="IPR036396">
    <property type="entry name" value="Cyt_P450_sf"/>
</dbReference>
<proteinExistence type="inferred from homology"/>
<dbReference type="Gene3D" id="1.10.630.10">
    <property type="entry name" value="Cytochrome P450"/>
    <property type="match status" value="1"/>
</dbReference>
<dbReference type="Pfam" id="PF00067">
    <property type="entry name" value="p450"/>
    <property type="match status" value="1"/>
</dbReference>
<dbReference type="GO" id="GO:0016705">
    <property type="term" value="F:oxidoreductase activity, acting on paired donors, with incorporation or reduction of molecular oxygen"/>
    <property type="evidence" value="ECO:0007669"/>
    <property type="project" value="InterPro"/>
</dbReference>
<dbReference type="PANTHER" id="PTHR47947">
    <property type="entry name" value="CYTOCHROME P450 82C3-RELATED"/>
    <property type="match status" value="1"/>
</dbReference>
<evidence type="ECO:0000256" key="6">
    <source>
        <dbReference type="RuleBase" id="RU000461"/>
    </source>
</evidence>
<sequence length="288" mass="32652">MALSGISNMWDFMPAPLRWVDVGGLGQRLRTLCASRTIFLQKLIDEQRATMNSEVQAPSTMISTMLSMQQGDPERYSDHVIRSLLVSLLEAGTSTTTDTIEWAMSLLLNHPLAMRKVVGEIQECVGSRLLLTANDLTHLPYLNCVIYETLRLYPPTPLLLPHEASKDCEVGTYIVPRGSMLLINSFPIHRDPQVWNRPNDFLPERFEDKSIPNERMYIPFGMGRRACPGKNLGMQMVALTLGNMLQWFHWEREGKQLVDMAEGSGLTMPKLVPLEAMFWPRTKIPDHA</sequence>
<dbReference type="GO" id="GO:0020037">
    <property type="term" value="F:heme binding"/>
    <property type="evidence" value="ECO:0007669"/>
    <property type="project" value="InterPro"/>
</dbReference>
<evidence type="ECO:0000256" key="2">
    <source>
        <dbReference type="ARBA" id="ARBA00022723"/>
    </source>
</evidence>
<keyword evidence="3 6" id="KW-0560">Oxidoreductase</keyword>
<dbReference type="InterPro" id="IPR050651">
    <property type="entry name" value="Plant_Cytochrome_P450_Monoox"/>
</dbReference>